<protein>
    <recommendedName>
        <fullName evidence="5">Lipoprotein</fullName>
    </recommendedName>
</protein>
<evidence type="ECO:0000256" key="2">
    <source>
        <dbReference type="SAM" id="SignalP"/>
    </source>
</evidence>
<gene>
    <name evidence="3" type="ORF">CAMGR0001_2853</name>
</gene>
<accession>C8PL62</accession>
<evidence type="ECO:0000313" key="3">
    <source>
        <dbReference type="EMBL" id="EEV16477.1"/>
    </source>
</evidence>
<dbReference type="Proteomes" id="UP000005709">
    <property type="component" value="Unassembled WGS sequence"/>
</dbReference>
<sequence length="209" mass="23324">MKFWIYGVVLALCCGVFSGCASKNLPGYMQGREHIVAMSAASGGQLRMSGEIYDYVFDANLSAVRAKVASLASLNKDAIRRNVSMLTIDRYNEGSDAAYIQHEIELVKYDLPLSVQAKLMDDPEQLEPAYSSTFRYSYLIEGKYFKRLKDHDELRRSHRLSVPIEYPARIAVDSGIKSERDAKMDTDIQGLIVMPLMMPVLLLGSILGG</sequence>
<evidence type="ECO:0008006" key="5">
    <source>
        <dbReference type="Google" id="ProtNLM"/>
    </source>
</evidence>
<keyword evidence="1" id="KW-1133">Transmembrane helix</keyword>
<dbReference type="AlphaFoldDB" id="C8PL62"/>
<feature type="chain" id="PRO_5002989287" description="Lipoprotein" evidence="2">
    <location>
        <begin position="22"/>
        <end position="209"/>
    </location>
</feature>
<organism evidence="3 4">
    <name type="scientific">Campylobacter gracilis RM3268</name>
    <dbReference type="NCBI Taxonomy" id="553220"/>
    <lineage>
        <taxon>Bacteria</taxon>
        <taxon>Pseudomonadati</taxon>
        <taxon>Campylobacterota</taxon>
        <taxon>Epsilonproteobacteria</taxon>
        <taxon>Campylobacterales</taxon>
        <taxon>Campylobacteraceae</taxon>
        <taxon>Campylobacter</taxon>
    </lineage>
</organism>
<evidence type="ECO:0000313" key="4">
    <source>
        <dbReference type="Proteomes" id="UP000005709"/>
    </source>
</evidence>
<feature type="signal peptide" evidence="2">
    <location>
        <begin position="1"/>
        <end position="21"/>
    </location>
</feature>
<name>C8PL62_9BACT</name>
<comment type="caution">
    <text evidence="3">The sequence shown here is derived from an EMBL/GenBank/DDBJ whole genome shotgun (WGS) entry which is preliminary data.</text>
</comment>
<feature type="transmembrane region" description="Helical" evidence="1">
    <location>
        <begin position="188"/>
        <end position="208"/>
    </location>
</feature>
<keyword evidence="1" id="KW-0472">Membrane</keyword>
<reference evidence="3 4" key="1">
    <citation type="submission" date="2009-07" db="EMBL/GenBank/DDBJ databases">
        <authorList>
            <person name="Madupu R."/>
            <person name="Sebastian Y."/>
            <person name="Durkin A.S."/>
            <person name="Torralba M."/>
            <person name="Methe B."/>
            <person name="Sutton G.G."/>
            <person name="Strausberg R.L."/>
            <person name="Nelson K.E."/>
        </authorList>
    </citation>
    <scope>NUCLEOTIDE SEQUENCE [LARGE SCALE GENOMIC DNA]</scope>
    <source>
        <strain evidence="3 4">RM3268</strain>
    </source>
</reference>
<dbReference type="EMBL" id="ACYG01000031">
    <property type="protein sequence ID" value="EEV16477.1"/>
    <property type="molecule type" value="Genomic_DNA"/>
</dbReference>
<proteinExistence type="predicted"/>
<dbReference type="RefSeq" id="WP_005873149.1">
    <property type="nucleotide sequence ID" value="NZ_ACYG01000031.1"/>
</dbReference>
<keyword evidence="1" id="KW-0812">Transmembrane</keyword>
<keyword evidence="2" id="KW-0732">Signal</keyword>
<evidence type="ECO:0000256" key="1">
    <source>
        <dbReference type="SAM" id="Phobius"/>
    </source>
</evidence>
<dbReference type="PROSITE" id="PS51257">
    <property type="entry name" value="PROKAR_LIPOPROTEIN"/>
    <property type="match status" value="1"/>
</dbReference>
<keyword evidence="4" id="KW-1185">Reference proteome</keyword>